<protein>
    <submittedName>
        <fullName evidence="5">Uncharacterized protein</fullName>
    </submittedName>
</protein>
<keyword evidence="3" id="KW-1133">Transmembrane helix</keyword>
<comment type="subcellular location">
    <subcellularLocation>
        <location evidence="1">Membrane</location>
        <topology evidence="1">Multi-pass membrane protein</topology>
    </subcellularLocation>
</comment>
<dbReference type="PANTHER" id="PTHR10924">
    <property type="entry name" value="MAJOR FACILITATOR SUPERFAMILY PROTEIN-RELATED"/>
    <property type="match status" value="1"/>
</dbReference>
<dbReference type="InterPro" id="IPR049680">
    <property type="entry name" value="FLVCR1-2_SLC49-like"/>
</dbReference>
<evidence type="ECO:0000256" key="1">
    <source>
        <dbReference type="ARBA" id="ARBA00004141"/>
    </source>
</evidence>
<gene>
    <name evidence="5" type="ORF">DEA37_0001941</name>
</gene>
<sequence length="97" mass="10659">MTGLLPIGFEFAAELTYPVNEGLTSGLLNASCQIFGIIFITSGSHMISVFDVKYCNTFFTCLIALGLGLLGETTSFESLKKFRKMSFPLTYRKTIIA</sequence>
<reference evidence="5 6" key="1">
    <citation type="journal article" date="2019" name="Gigascience">
        <title>Whole-genome sequence of the oriental lung fluke Paragonimus westermani.</title>
        <authorList>
            <person name="Oey H."/>
            <person name="Zakrzewski M."/>
            <person name="Narain K."/>
            <person name="Devi K.R."/>
            <person name="Agatsuma T."/>
            <person name="Nawaratna S."/>
            <person name="Gobert G.N."/>
            <person name="Jones M.K."/>
            <person name="Ragan M.A."/>
            <person name="McManus D.P."/>
            <person name="Krause L."/>
        </authorList>
    </citation>
    <scope>NUCLEOTIDE SEQUENCE [LARGE SCALE GENOMIC DNA]</scope>
    <source>
        <strain evidence="5 6">IND2009</strain>
    </source>
</reference>
<evidence type="ECO:0000313" key="6">
    <source>
        <dbReference type="Proteomes" id="UP000324629"/>
    </source>
</evidence>
<keyword evidence="6" id="KW-1185">Reference proteome</keyword>
<dbReference type="GO" id="GO:0097037">
    <property type="term" value="P:heme export"/>
    <property type="evidence" value="ECO:0007669"/>
    <property type="project" value="TreeGrafter"/>
</dbReference>
<proteinExistence type="predicted"/>
<accession>A0A5J4NSQ2</accession>
<dbReference type="EMBL" id="QNGE01001073">
    <property type="protein sequence ID" value="KAA3678521.1"/>
    <property type="molecule type" value="Genomic_DNA"/>
</dbReference>
<evidence type="ECO:0000256" key="2">
    <source>
        <dbReference type="ARBA" id="ARBA00022692"/>
    </source>
</evidence>
<dbReference type="GO" id="GO:0015232">
    <property type="term" value="F:heme transmembrane transporter activity"/>
    <property type="evidence" value="ECO:0007669"/>
    <property type="project" value="TreeGrafter"/>
</dbReference>
<dbReference type="AlphaFoldDB" id="A0A5J4NSQ2"/>
<dbReference type="PANTHER" id="PTHR10924:SF4">
    <property type="entry name" value="GH15861P"/>
    <property type="match status" value="1"/>
</dbReference>
<comment type="caution">
    <text evidence="5">The sequence shown here is derived from an EMBL/GenBank/DDBJ whole genome shotgun (WGS) entry which is preliminary data.</text>
</comment>
<evidence type="ECO:0000256" key="4">
    <source>
        <dbReference type="ARBA" id="ARBA00023136"/>
    </source>
</evidence>
<keyword evidence="2" id="KW-0812">Transmembrane</keyword>
<dbReference type="Proteomes" id="UP000324629">
    <property type="component" value="Unassembled WGS sequence"/>
</dbReference>
<dbReference type="GO" id="GO:0020037">
    <property type="term" value="F:heme binding"/>
    <property type="evidence" value="ECO:0007669"/>
    <property type="project" value="TreeGrafter"/>
</dbReference>
<keyword evidence="4" id="KW-0472">Membrane</keyword>
<evidence type="ECO:0000256" key="3">
    <source>
        <dbReference type="ARBA" id="ARBA00022989"/>
    </source>
</evidence>
<evidence type="ECO:0000313" key="5">
    <source>
        <dbReference type="EMBL" id="KAA3678521.1"/>
    </source>
</evidence>
<organism evidence="5 6">
    <name type="scientific">Paragonimus westermani</name>
    <dbReference type="NCBI Taxonomy" id="34504"/>
    <lineage>
        <taxon>Eukaryota</taxon>
        <taxon>Metazoa</taxon>
        <taxon>Spiralia</taxon>
        <taxon>Lophotrochozoa</taxon>
        <taxon>Platyhelminthes</taxon>
        <taxon>Trematoda</taxon>
        <taxon>Digenea</taxon>
        <taxon>Plagiorchiida</taxon>
        <taxon>Troglotremata</taxon>
        <taxon>Troglotrematidae</taxon>
        <taxon>Paragonimus</taxon>
    </lineage>
</organism>
<name>A0A5J4NSQ2_9TREM</name>
<dbReference type="GO" id="GO:0016020">
    <property type="term" value="C:membrane"/>
    <property type="evidence" value="ECO:0007669"/>
    <property type="project" value="UniProtKB-SubCell"/>
</dbReference>